<name>A0A1G2RM94_9BACT</name>
<evidence type="ECO:0000313" key="1">
    <source>
        <dbReference type="EMBL" id="OHA73608.1"/>
    </source>
</evidence>
<sequence>MNPTKVLVIAPHPDDEVLGCGGTVRRHVAKGDEVFLCIGTKAYTPEWSEEFIQERAKEVERANSILGVKKTYFLDFPSVRLDTVPQKEVNDALLKIVKEVNPEIVYIPHGGDLNQDHRLLFAAALVASRPLPNSPVKQLFSYEALSETEWGNELTPFIPNAYVDITNGIAAKKEAMAAYKSELREFPHPRSLKAIEALAVKRGSEAGMEYAEAFMVIRSLWPEK</sequence>
<dbReference type="EMBL" id="MHUG01000010">
    <property type="protein sequence ID" value="OHA73608.1"/>
    <property type="molecule type" value="Genomic_DNA"/>
</dbReference>
<dbReference type="Pfam" id="PF02585">
    <property type="entry name" value="PIG-L"/>
    <property type="match status" value="1"/>
</dbReference>
<dbReference type="STRING" id="1802461.A3B24_00260"/>
<dbReference type="GO" id="GO:0016811">
    <property type="term" value="F:hydrolase activity, acting on carbon-nitrogen (but not peptide) bonds, in linear amides"/>
    <property type="evidence" value="ECO:0007669"/>
    <property type="project" value="TreeGrafter"/>
</dbReference>
<dbReference type="SUPFAM" id="SSF102588">
    <property type="entry name" value="LmbE-like"/>
    <property type="match status" value="1"/>
</dbReference>
<dbReference type="Gene3D" id="3.40.50.10320">
    <property type="entry name" value="LmbE-like"/>
    <property type="match status" value="1"/>
</dbReference>
<dbReference type="AlphaFoldDB" id="A0A1G2RM94"/>
<proteinExistence type="predicted"/>
<dbReference type="PANTHER" id="PTHR12993">
    <property type="entry name" value="N-ACETYLGLUCOSAMINYL-PHOSPHATIDYLINOSITOL DE-N-ACETYLASE-RELATED"/>
    <property type="match status" value="1"/>
</dbReference>
<gene>
    <name evidence="1" type="ORF">A3B24_00260</name>
</gene>
<dbReference type="PANTHER" id="PTHR12993:SF11">
    <property type="entry name" value="N-ACETYLGLUCOSAMINYL-PHOSPHATIDYLINOSITOL DE-N-ACETYLASE"/>
    <property type="match status" value="1"/>
</dbReference>
<reference evidence="1 2" key="1">
    <citation type="journal article" date="2016" name="Nat. Commun.">
        <title>Thousands of microbial genomes shed light on interconnected biogeochemical processes in an aquifer system.</title>
        <authorList>
            <person name="Anantharaman K."/>
            <person name="Brown C.T."/>
            <person name="Hug L.A."/>
            <person name="Sharon I."/>
            <person name="Castelle C.J."/>
            <person name="Probst A.J."/>
            <person name="Thomas B.C."/>
            <person name="Singh A."/>
            <person name="Wilkins M.J."/>
            <person name="Karaoz U."/>
            <person name="Brodie E.L."/>
            <person name="Williams K.H."/>
            <person name="Hubbard S.S."/>
            <person name="Banfield J.F."/>
        </authorList>
    </citation>
    <scope>NUCLEOTIDE SEQUENCE [LARGE SCALE GENOMIC DNA]</scope>
</reference>
<protein>
    <recommendedName>
        <fullName evidence="3">GlcNAc-PI de-N-acetylase</fullName>
    </recommendedName>
</protein>
<dbReference type="InterPro" id="IPR024078">
    <property type="entry name" value="LmbE-like_dom_sf"/>
</dbReference>
<accession>A0A1G2RM94</accession>
<evidence type="ECO:0008006" key="3">
    <source>
        <dbReference type="Google" id="ProtNLM"/>
    </source>
</evidence>
<evidence type="ECO:0000313" key="2">
    <source>
        <dbReference type="Proteomes" id="UP000176917"/>
    </source>
</evidence>
<dbReference type="Proteomes" id="UP000176917">
    <property type="component" value="Unassembled WGS sequence"/>
</dbReference>
<dbReference type="InterPro" id="IPR003737">
    <property type="entry name" value="GlcNAc_PI_deacetylase-related"/>
</dbReference>
<comment type="caution">
    <text evidence="1">The sequence shown here is derived from an EMBL/GenBank/DDBJ whole genome shotgun (WGS) entry which is preliminary data.</text>
</comment>
<organism evidence="1 2">
    <name type="scientific">Candidatus Wildermuthbacteria bacterium RIFCSPLOWO2_01_FULL_48_16</name>
    <dbReference type="NCBI Taxonomy" id="1802461"/>
    <lineage>
        <taxon>Bacteria</taxon>
        <taxon>Candidatus Wildermuthiibacteriota</taxon>
    </lineage>
</organism>